<dbReference type="Pfam" id="PF00480">
    <property type="entry name" value="ROK"/>
    <property type="match status" value="1"/>
</dbReference>
<dbReference type="Proteomes" id="UP000185736">
    <property type="component" value="Unassembled WGS sequence"/>
</dbReference>
<sequence length="346" mass="34318">MSQDVLPSTPLNPPPSPSGQAPLVVGLDLGGTKMAAALVDAGGVLQGPVSSCPTPAHDGPDAMLDAISGLVAKVVETGTHQEPGKAAAITAVGIGTAGVVDVERGTILSATDAITGWAGTQVAAGVRERLAAQGLGELPIHVENDVDAYAAGEAWLGAGTGAEVVLMVAVGTGVGGALVIEGRTRRGAHHVAGEIGHVPVPGAQGEPCTCGRAGHLEGVTAGPQIHRRYLAKGGDPDVPDARGVEERAAAGDDIAAEVYRDSAACLGRALAGLATVIDPDVVVVSGGLARAGDLWWGPLRQTFAAEIIAPLAPIKILPATLGTTAPIVGAARGALALASSNDNHRL</sequence>
<keyword evidence="3" id="KW-0418">Kinase</keyword>
<comment type="caution">
    <text evidence="3">The sequence shown here is derived from an EMBL/GenBank/DDBJ whole genome shotgun (WGS) entry which is preliminary data.</text>
</comment>
<name>A0A1Q8I3J1_9ACTO</name>
<feature type="region of interest" description="Disordered" evidence="2">
    <location>
        <begin position="1"/>
        <end position="22"/>
    </location>
</feature>
<dbReference type="PROSITE" id="PS01125">
    <property type="entry name" value="ROK"/>
    <property type="match status" value="1"/>
</dbReference>
<evidence type="ECO:0000256" key="1">
    <source>
        <dbReference type="ARBA" id="ARBA00006479"/>
    </source>
</evidence>
<dbReference type="PANTHER" id="PTHR18964:SF169">
    <property type="entry name" value="N-ACETYLMANNOSAMINE KINASE"/>
    <property type="match status" value="1"/>
</dbReference>
<reference evidence="3 4" key="1">
    <citation type="submission" date="2016-12" db="EMBL/GenBank/DDBJ databases">
        <title>Genomic comparison of strains in the 'Actinomyces naeslundii' group.</title>
        <authorList>
            <person name="Mughal S.R."/>
            <person name="Do T."/>
            <person name="Gilbert S.C."/>
            <person name="Witherden E.A."/>
            <person name="Didelot X."/>
            <person name="Beighton D."/>
        </authorList>
    </citation>
    <scope>NUCLEOTIDE SEQUENCE [LARGE SCALE GENOMIC DNA]</scope>
    <source>
        <strain evidence="3 4">S64C</strain>
    </source>
</reference>
<dbReference type="GO" id="GO:0016301">
    <property type="term" value="F:kinase activity"/>
    <property type="evidence" value="ECO:0007669"/>
    <property type="project" value="UniProtKB-KW"/>
</dbReference>
<evidence type="ECO:0000313" key="3">
    <source>
        <dbReference type="EMBL" id="OLL15669.1"/>
    </source>
</evidence>
<dbReference type="AlphaFoldDB" id="A0A1Q8I3J1"/>
<evidence type="ECO:0000256" key="2">
    <source>
        <dbReference type="SAM" id="MobiDB-lite"/>
    </source>
</evidence>
<evidence type="ECO:0000313" key="4">
    <source>
        <dbReference type="Proteomes" id="UP000185736"/>
    </source>
</evidence>
<dbReference type="RefSeq" id="WP_075248402.1">
    <property type="nucleotide sequence ID" value="NZ_MSGO01000007.1"/>
</dbReference>
<dbReference type="InterPro" id="IPR000600">
    <property type="entry name" value="ROK"/>
</dbReference>
<comment type="similarity">
    <text evidence="1">Belongs to the ROK (NagC/XylR) family.</text>
</comment>
<dbReference type="InterPro" id="IPR049874">
    <property type="entry name" value="ROK_cs"/>
</dbReference>
<gene>
    <name evidence="3" type="ORF">BKH32_02055</name>
</gene>
<protein>
    <submittedName>
        <fullName evidence="3">Glucokinase</fullName>
    </submittedName>
</protein>
<organism evidence="3 4">
    <name type="scientific">Actinomyces oris</name>
    <dbReference type="NCBI Taxonomy" id="544580"/>
    <lineage>
        <taxon>Bacteria</taxon>
        <taxon>Bacillati</taxon>
        <taxon>Actinomycetota</taxon>
        <taxon>Actinomycetes</taxon>
        <taxon>Actinomycetales</taxon>
        <taxon>Actinomycetaceae</taxon>
        <taxon>Actinomyces</taxon>
    </lineage>
</organism>
<accession>A0A1Q8I3J1</accession>
<proteinExistence type="inferred from homology"/>
<dbReference type="EMBL" id="MSGO01000007">
    <property type="protein sequence ID" value="OLL15669.1"/>
    <property type="molecule type" value="Genomic_DNA"/>
</dbReference>
<keyword evidence="3" id="KW-0808">Transferase</keyword>
<dbReference type="InterPro" id="IPR043129">
    <property type="entry name" value="ATPase_NBD"/>
</dbReference>
<dbReference type="PANTHER" id="PTHR18964">
    <property type="entry name" value="ROK (REPRESSOR, ORF, KINASE) FAMILY"/>
    <property type="match status" value="1"/>
</dbReference>
<dbReference type="Gene3D" id="3.30.420.40">
    <property type="match status" value="2"/>
</dbReference>
<dbReference type="SUPFAM" id="SSF53067">
    <property type="entry name" value="Actin-like ATPase domain"/>
    <property type="match status" value="1"/>
</dbReference>